<evidence type="ECO:0000313" key="4">
    <source>
        <dbReference type="Proteomes" id="UP000265618"/>
    </source>
</evidence>
<keyword evidence="4" id="KW-1185">Reference proteome</keyword>
<sequence length="114" mass="12991">MTEDQTSEAGQQGVDEPSTPRKEEGGTSSAEGSPAYTETSSRTVHGNRRRHMWSIQEDEVLKQLVANYTSRQARPDWDEIARKLQVKRRQAREHYHVLQEQNGKGVKRGQVRCG</sequence>
<reference evidence="3 4" key="1">
    <citation type="journal article" date="2018" name="PLoS ONE">
        <title>The draft genome of Kipferlia bialata reveals reductive genome evolution in fornicate parasites.</title>
        <authorList>
            <person name="Tanifuji G."/>
            <person name="Takabayashi S."/>
            <person name="Kume K."/>
            <person name="Takagi M."/>
            <person name="Nakayama T."/>
            <person name="Kamikawa R."/>
            <person name="Inagaki Y."/>
            <person name="Hashimoto T."/>
        </authorList>
    </citation>
    <scope>NUCLEOTIDE SEQUENCE [LARGE SCALE GENOMIC DNA]</scope>
    <source>
        <strain evidence="3">NY0173</strain>
    </source>
</reference>
<organism evidence="3 4">
    <name type="scientific">Kipferlia bialata</name>
    <dbReference type="NCBI Taxonomy" id="797122"/>
    <lineage>
        <taxon>Eukaryota</taxon>
        <taxon>Metamonada</taxon>
        <taxon>Carpediemonas-like organisms</taxon>
        <taxon>Kipferlia</taxon>
    </lineage>
</organism>
<evidence type="ECO:0000259" key="2">
    <source>
        <dbReference type="PROSITE" id="PS50090"/>
    </source>
</evidence>
<protein>
    <recommendedName>
        <fullName evidence="2">Myb-like domain-containing protein</fullName>
    </recommendedName>
</protein>
<dbReference type="EMBL" id="BDIP01006147">
    <property type="protein sequence ID" value="GCA64107.1"/>
    <property type="molecule type" value="Genomic_DNA"/>
</dbReference>
<dbReference type="CDD" id="cd00167">
    <property type="entry name" value="SANT"/>
    <property type="match status" value="1"/>
</dbReference>
<evidence type="ECO:0000256" key="1">
    <source>
        <dbReference type="SAM" id="MobiDB-lite"/>
    </source>
</evidence>
<feature type="domain" description="Myb-like" evidence="2">
    <location>
        <begin position="45"/>
        <end position="93"/>
    </location>
</feature>
<dbReference type="SUPFAM" id="SSF46689">
    <property type="entry name" value="Homeodomain-like"/>
    <property type="match status" value="1"/>
</dbReference>
<gene>
    <name evidence="3" type="ORF">KIPB_013198</name>
</gene>
<dbReference type="InterPro" id="IPR001005">
    <property type="entry name" value="SANT/Myb"/>
</dbReference>
<dbReference type="InterPro" id="IPR009057">
    <property type="entry name" value="Homeodomain-like_sf"/>
</dbReference>
<feature type="region of interest" description="Disordered" evidence="1">
    <location>
        <begin position="1"/>
        <end position="51"/>
    </location>
</feature>
<dbReference type="AlphaFoldDB" id="A0A391NS79"/>
<name>A0A391NS79_9EUKA</name>
<comment type="caution">
    <text evidence="3">The sequence shown here is derived from an EMBL/GenBank/DDBJ whole genome shotgun (WGS) entry which is preliminary data.</text>
</comment>
<evidence type="ECO:0000313" key="3">
    <source>
        <dbReference type="EMBL" id="GCA64107.1"/>
    </source>
</evidence>
<dbReference type="Proteomes" id="UP000265618">
    <property type="component" value="Unassembled WGS sequence"/>
</dbReference>
<dbReference type="Gene3D" id="1.10.10.60">
    <property type="entry name" value="Homeodomain-like"/>
    <property type="match status" value="1"/>
</dbReference>
<accession>A0A391NS79</accession>
<feature type="compositionally biased region" description="Polar residues" evidence="1">
    <location>
        <begin position="26"/>
        <end position="44"/>
    </location>
</feature>
<proteinExistence type="predicted"/>
<dbReference type="PROSITE" id="PS50090">
    <property type="entry name" value="MYB_LIKE"/>
    <property type="match status" value="1"/>
</dbReference>